<evidence type="ECO:0000313" key="7">
    <source>
        <dbReference type="EMBL" id="SDB88156.1"/>
    </source>
</evidence>
<keyword evidence="5 6" id="KW-0472">Membrane</keyword>
<dbReference type="EMBL" id="FMYP01000006">
    <property type="protein sequence ID" value="SDB88156.1"/>
    <property type="molecule type" value="Genomic_DNA"/>
</dbReference>
<sequence length="438" mass="46909">MINSTRKISLWSAVGIGVGAMIGAGIFALMGEAGAIAGKAVYISFILAGILAAISGYSLAKLGARYPAAGGIVEYVVKSFGVNIFSGGISVMLYLATIISLALLAKAFGSYSIALLNMKGSLLYTNIFALSIMVLLGIVQYFGIKKVVKFQNVAIIITIIILVIFATTGLITMKPELMATALYPSSNKILFSIAITFFSYEGFRIITNTAEDIVNPGKNLMRAIFISIAITMVIYTALAIAIFGNLEVDKVIEAKEFALAEAAKPIFGIVGFTIISIAALFAISSSINAVLYAATNISFQMAKDGHLPIFFAKTIGNTRQGLLITVLITVLLIIFLNLLQIAAVGSITVLFIHSVTHLGHLKIIRQTKASKFWVATALLATLAVIVLFLIYSIKDSFTILYLFIGILALSFLIELVIRFITHRKVDKGSKGISGEIFS</sequence>
<organism evidence="7 8">
    <name type="scientific">Williamwhitmania taraxaci</name>
    <dbReference type="NCBI Taxonomy" id="1640674"/>
    <lineage>
        <taxon>Bacteria</taxon>
        <taxon>Pseudomonadati</taxon>
        <taxon>Bacteroidota</taxon>
        <taxon>Bacteroidia</taxon>
        <taxon>Bacteroidales</taxon>
        <taxon>Williamwhitmaniaceae</taxon>
        <taxon>Williamwhitmania</taxon>
    </lineage>
</organism>
<dbReference type="STRING" id="1640674.SAMN05216323_100611"/>
<evidence type="ECO:0000256" key="1">
    <source>
        <dbReference type="ARBA" id="ARBA00004651"/>
    </source>
</evidence>
<feature type="transmembrane region" description="Helical" evidence="6">
    <location>
        <begin position="399"/>
        <end position="420"/>
    </location>
</feature>
<gene>
    <name evidence="7" type="ORF">SAMN05216323_100611</name>
</gene>
<feature type="transmembrane region" description="Helical" evidence="6">
    <location>
        <begin position="372"/>
        <end position="393"/>
    </location>
</feature>
<evidence type="ECO:0000256" key="4">
    <source>
        <dbReference type="ARBA" id="ARBA00022989"/>
    </source>
</evidence>
<dbReference type="GO" id="GO:0022857">
    <property type="term" value="F:transmembrane transporter activity"/>
    <property type="evidence" value="ECO:0007669"/>
    <property type="project" value="InterPro"/>
</dbReference>
<dbReference type="Pfam" id="PF13520">
    <property type="entry name" value="AA_permease_2"/>
    <property type="match status" value="1"/>
</dbReference>
<name>A0A1G6H412_9BACT</name>
<dbReference type="AlphaFoldDB" id="A0A1G6H412"/>
<accession>A0A1G6H412</accession>
<feature type="transmembrane region" description="Helical" evidence="6">
    <location>
        <begin position="223"/>
        <end position="246"/>
    </location>
</feature>
<dbReference type="PANTHER" id="PTHR42770">
    <property type="entry name" value="AMINO ACID TRANSPORTER-RELATED"/>
    <property type="match status" value="1"/>
</dbReference>
<evidence type="ECO:0000256" key="6">
    <source>
        <dbReference type="SAM" id="Phobius"/>
    </source>
</evidence>
<keyword evidence="2" id="KW-1003">Cell membrane</keyword>
<feature type="transmembrane region" description="Helical" evidence="6">
    <location>
        <begin position="12"/>
        <end position="29"/>
    </location>
</feature>
<dbReference type="Proteomes" id="UP000199452">
    <property type="component" value="Unassembled WGS sequence"/>
</dbReference>
<feature type="transmembrane region" description="Helical" evidence="6">
    <location>
        <begin position="185"/>
        <end position="203"/>
    </location>
</feature>
<evidence type="ECO:0000313" key="8">
    <source>
        <dbReference type="Proteomes" id="UP000199452"/>
    </source>
</evidence>
<protein>
    <submittedName>
        <fullName evidence="7">L-asparagine transporter</fullName>
    </submittedName>
</protein>
<reference evidence="7 8" key="1">
    <citation type="submission" date="2016-09" db="EMBL/GenBank/DDBJ databases">
        <authorList>
            <person name="Capua I."/>
            <person name="De Benedictis P."/>
            <person name="Joannis T."/>
            <person name="Lombin L.H."/>
            <person name="Cattoli G."/>
        </authorList>
    </citation>
    <scope>NUCLEOTIDE SEQUENCE [LARGE SCALE GENOMIC DNA]</scope>
    <source>
        <strain evidence="7 8">A7P-90m</strain>
    </source>
</reference>
<evidence type="ECO:0000256" key="5">
    <source>
        <dbReference type="ARBA" id="ARBA00023136"/>
    </source>
</evidence>
<proteinExistence type="predicted"/>
<keyword evidence="4 6" id="KW-1133">Transmembrane helix</keyword>
<dbReference type="InterPro" id="IPR002293">
    <property type="entry name" value="AA/rel_permease1"/>
</dbReference>
<feature type="transmembrane region" description="Helical" evidence="6">
    <location>
        <begin position="266"/>
        <end position="294"/>
    </location>
</feature>
<feature type="transmembrane region" description="Helical" evidence="6">
    <location>
        <begin position="150"/>
        <end position="173"/>
    </location>
</feature>
<feature type="transmembrane region" description="Helical" evidence="6">
    <location>
        <begin position="322"/>
        <end position="352"/>
    </location>
</feature>
<dbReference type="PIRSF" id="PIRSF006060">
    <property type="entry name" value="AA_transporter"/>
    <property type="match status" value="1"/>
</dbReference>
<evidence type="ECO:0000256" key="2">
    <source>
        <dbReference type="ARBA" id="ARBA00022475"/>
    </source>
</evidence>
<comment type="subcellular location">
    <subcellularLocation>
        <location evidence="1">Cell membrane</location>
        <topology evidence="1">Multi-pass membrane protein</topology>
    </subcellularLocation>
</comment>
<dbReference type="Gene3D" id="1.20.1740.10">
    <property type="entry name" value="Amino acid/polyamine transporter I"/>
    <property type="match status" value="1"/>
</dbReference>
<evidence type="ECO:0000256" key="3">
    <source>
        <dbReference type="ARBA" id="ARBA00022692"/>
    </source>
</evidence>
<feature type="transmembrane region" description="Helical" evidence="6">
    <location>
        <begin position="123"/>
        <end position="144"/>
    </location>
</feature>
<dbReference type="PANTHER" id="PTHR42770:SF11">
    <property type="entry name" value="INNER MEMBRANE TRANSPORT PROTEIN YBAT"/>
    <property type="match status" value="1"/>
</dbReference>
<dbReference type="InterPro" id="IPR050367">
    <property type="entry name" value="APC_superfamily"/>
</dbReference>
<dbReference type="GO" id="GO:0005886">
    <property type="term" value="C:plasma membrane"/>
    <property type="evidence" value="ECO:0007669"/>
    <property type="project" value="UniProtKB-SubCell"/>
</dbReference>
<feature type="transmembrane region" description="Helical" evidence="6">
    <location>
        <begin position="41"/>
        <end position="60"/>
    </location>
</feature>
<keyword evidence="3 6" id="KW-0812">Transmembrane</keyword>
<feature type="transmembrane region" description="Helical" evidence="6">
    <location>
        <begin position="80"/>
        <end position="103"/>
    </location>
</feature>
<keyword evidence="8" id="KW-1185">Reference proteome</keyword>